<dbReference type="Proteomes" id="UP000314294">
    <property type="component" value="Unassembled WGS sequence"/>
</dbReference>
<protein>
    <submittedName>
        <fullName evidence="2">Uncharacterized protein</fullName>
    </submittedName>
</protein>
<organism evidence="2 3">
    <name type="scientific">Liparis tanakae</name>
    <name type="common">Tanaka's snailfish</name>
    <dbReference type="NCBI Taxonomy" id="230148"/>
    <lineage>
        <taxon>Eukaryota</taxon>
        <taxon>Metazoa</taxon>
        <taxon>Chordata</taxon>
        <taxon>Craniata</taxon>
        <taxon>Vertebrata</taxon>
        <taxon>Euteleostomi</taxon>
        <taxon>Actinopterygii</taxon>
        <taxon>Neopterygii</taxon>
        <taxon>Teleostei</taxon>
        <taxon>Neoteleostei</taxon>
        <taxon>Acanthomorphata</taxon>
        <taxon>Eupercaria</taxon>
        <taxon>Perciformes</taxon>
        <taxon>Cottioidei</taxon>
        <taxon>Cottales</taxon>
        <taxon>Liparidae</taxon>
        <taxon>Liparis</taxon>
    </lineage>
</organism>
<evidence type="ECO:0000256" key="1">
    <source>
        <dbReference type="SAM" id="MobiDB-lite"/>
    </source>
</evidence>
<evidence type="ECO:0000313" key="3">
    <source>
        <dbReference type="Proteomes" id="UP000314294"/>
    </source>
</evidence>
<comment type="caution">
    <text evidence="2">The sequence shown here is derived from an EMBL/GenBank/DDBJ whole genome shotgun (WGS) entry which is preliminary data.</text>
</comment>
<feature type="region of interest" description="Disordered" evidence="1">
    <location>
        <begin position="18"/>
        <end position="130"/>
    </location>
</feature>
<dbReference type="EMBL" id="SRLO01002999">
    <property type="protein sequence ID" value="TNN31993.1"/>
    <property type="molecule type" value="Genomic_DNA"/>
</dbReference>
<sequence>MKCNVLVEVPMRGHVAAALSLKESNPRPRGPRSSLAPPSGPSGSGRAGIGWEFGLEPSAGRGTGKEEEEEEKEEEEEEEQEDPGPTLHSEPPEPRTTGRFTRGSAELTARRRAKLCPAGPLTVRNGAVKK</sequence>
<feature type="compositionally biased region" description="Acidic residues" evidence="1">
    <location>
        <begin position="66"/>
        <end position="82"/>
    </location>
</feature>
<evidence type="ECO:0000313" key="2">
    <source>
        <dbReference type="EMBL" id="TNN31993.1"/>
    </source>
</evidence>
<reference evidence="2 3" key="1">
    <citation type="submission" date="2019-03" db="EMBL/GenBank/DDBJ databases">
        <title>First draft genome of Liparis tanakae, snailfish: a comprehensive survey of snailfish specific genes.</title>
        <authorList>
            <person name="Kim W."/>
            <person name="Song I."/>
            <person name="Jeong J.-H."/>
            <person name="Kim D."/>
            <person name="Kim S."/>
            <person name="Ryu S."/>
            <person name="Song J.Y."/>
            <person name="Lee S.K."/>
        </authorList>
    </citation>
    <scope>NUCLEOTIDE SEQUENCE [LARGE SCALE GENOMIC DNA]</scope>
    <source>
        <tissue evidence="2">Muscle</tissue>
    </source>
</reference>
<name>A0A4Z2ET71_9TELE</name>
<accession>A0A4Z2ET71</accession>
<gene>
    <name evidence="2" type="ORF">EYF80_057848</name>
</gene>
<proteinExistence type="predicted"/>
<keyword evidence="3" id="KW-1185">Reference proteome</keyword>
<dbReference type="AlphaFoldDB" id="A0A4Z2ET71"/>